<dbReference type="AlphaFoldDB" id="A0A6L5YVM0"/>
<dbReference type="RefSeq" id="WP_154430720.1">
    <property type="nucleotide sequence ID" value="NZ_VUNI01000025.1"/>
</dbReference>
<dbReference type="Proteomes" id="UP000474024">
    <property type="component" value="Unassembled WGS sequence"/>
</dbReference>
<proteinExistence type="predicted"/>
<protein>
    <submittedName>
        <fullName evidence="1">Uncharacterized protein</fullName>
    </submittedName>
</protein>
<sequence length="421" mass="49420">MKQIILNKEYTYSQICEIVGWKKYSGGNSKKAQIKEIESCFEWYHPINKKTHKEKKSYIFTKQLREPVEPSKSNNGGSNNNKNITPMIDYLLRIANDINIDNDMTLTHWFCGSAGLDLMDRDIYVEQFGSDEELQAFCAEYHISKPRLFREYMGMIRKHTKDIFLKALEVMAKKNLVEYIDGYEFYYKMNKRGRMGNIFTNELNDTVHCLEEKYCNELNDAYNLSQKMAGRQLLMCINRKPEIKEQFDDFMNQDLNDIPVWDILNVRIDEEYSHGNCNIDENHKIQSYYRAIHITSIEETINQDCDKDGLATAVTNVIRRVSRRELLNKKWKDKYGNVHMTYDAWEDATDIVAIEKLLFTHFDEDFDDGTSLDLAVLDNELKDFLLDDVSQNGNTDGFMEIPTSPEDEEELNRLFDRVSIV</sequence>
<organism evidence="1 2">
    <name type="scientific">Roseburia porci</name>
    <dbReference type="NCBI Taxonomy" id="2605790"/>
    <lineage>
        <taxon>Bacteria</taxon>
        <taxon>Bacillati</taxon>
        <taxon>Bacillota</taxon>
        <taxon>Clostridia</taxon>
        <taxon>Lachnospirales</taxon>
        <taxon>Lachnospiraceae</taxon>
        <taxon>Roseburia</taxon>
    </lineage>
</organism>
<reference evidence="1 2" key="1">
    <citation type="submission" date="2019-08" db="EMBL/GenBank/DDBJ databases">
        <title>In-depth cultivation of the pig gut microbiome towards novel bacterial diversity and tailored functional studies.</title>
        <authorList>
            <person name="Wylensek D."/>
            <person name="Hitch T.C.A."/>
            <person name="Clavel T."/>
        </authorList>
    </citation>
    <scope>NUCLEOTIDE SEQUENCE [LARGE SCALE GENOMIC DNA]</scope>
    <source>
        <strain evidence="1 2">MUC/MUC-530-WT-4D</strain>
    </source>
</reference>
<dbReference type="EMBL" id="VUNI01000025">
    <property type="protein sequence ID" value="MST75751.1"/>
    <property type="molecule type" value="Genomic_DNA"/>
</dbReference>
<evidence type="ECO:0000313" key="2">
    <source>
        <dbReference type="Proteomes" id="UP000474024"/>
    </source>
</evidence>
<evidence type="ECO:0000313" key="1">
    <source>
        <dbReference type="EMBL" id="MST75751.1"/>
    </source>
</evidence>
<accession>A0A6L5YVM0</accession>
<comment type="caution">
    <text evidence="1">The sequence shown here is derived from an EMBL/GenBank/DDBJ whole genome shotgun (WGS) entry which is preliminary data.</text>
</comment>
<keyword evidence="2" id="KW-1185">Reference proteome</keyword>
<gene>
    <name evidence="1" type="ORF">FYJ75_12240</name>
</gene>
<name>A0A6L5YVM0_9FIRM</name>